<dbReference type="PANTHER" id="PTHR20941">
    <property type="entry name" value="FOLATE SYNTHESIS PROTEINS"/>
    <property type="match status" value="1"/>
</dbReference>
<sequence length="264" mass="29089">MGIINVTDDSYFSESRCNGTEAVLKRAEKMAAEGADIFDIGGCSTRPGAKTADEDTEWQRLAPAITAVRKNFPEIPLSIDTFRSGIVAKAHDSIGEFTVNDISAGEADRDMLATVGRLGLPYIAMHMRGTPETMQGLCCYNDITAEITEYFRKKTEDTECAGITDCTLDPGFGFAKTIDQNYELLHNIGKIKKALGRKILVGISRKSMIYRLFNITPEDALPATQALHMEAMIQGADILRVHDVAEAVQCRTIYCKLYGENNIF</sequence>
<gene>
    <name evidence="10" type="primary">folP</name>
    <name evidence="10" type="ORF">IAB81_02865</name>
</gene>
<keyword evidence="5 10" id="KW-0808">Transferase</keyword>
<evidence type="ECO:0000256" key="3">
    <source>
        <dbReference type="ARBA" id="ARBA00004763"/>
    </source>
</evidence>
<dbReference type="InterPro" id="IPR006390">
    <property type="entry name" value="DHP_synth_dom"/>
</dbReference>
<comment type="catalytic activity">
    <reaction evidence="1">
        <text>(7,8-dihydropterin-6-yl)methyl diphosphate + 4-aminobenzoate = 7,8-dihydropteroate + diphosphate</text>
        <dbReference type="Rhea" id="RHEA:19949"/>
        <dbReference type="ChEBI" id="CHEBI:17836"/>
        <dbReference type="ChEBI" id="CHEBI:17839"/>
        <dbReference type="ChEBI" id="CHEBI:33019"/>
        <dbReference type="ChEBI" id="CHEBI:72950"/>
        <dbReference type="EC" id="2.5.1.15"/>
    </reaction>
</comment>
<dbReference type="GO" id="GO:0046872">
    <property type="term" value="F:metal ion binding"/>
    <property type="evidence" value="ECO:0007669"/>
    <property type="project" value="UniProtKB-KW"/>
</dbReference>
<dbReference type="PANTHER" id="PTHR20941:SF1">
    <property type="entry name" value="FOLIC ACID SYNTHESIS PROTEIN FOL1"/>
    <property type="match status" value="1"/>
</dbReference>
<protein>
    <recommendedName>
        <fullName evidence="4">dihydropteroate synthase</fullName>
        <ecNumber evidence="4">2.5.1.15</ecNumber>
    </recommendedName>
</protein>
<dbReference type="InterPro" id="IPR011005">
    <property type="entry name" value="Dihydropteroate_synth-like_sf"/>
</dbReference>
<evidence type="ECO:0000256" key="2">
    <source>
        <dbReference type="ARBA" id="ARBA00001946"/>
    </source>
</evidence>
<dbReference type="GO" id="GO:0005829">
    <property type="term" value="C:cytosol"/>
    <property type="evidence" value="ECO:0007669"/>
    <property type="project" value="TreeGrafter"/>
</dbReference>
<dbReference type="GO" id="GO:0046656">
    <property type="term" value="P:folic acid biosynthetic process"/>
    <property type="evidence" value="ECO:0007669"/>
    <property type="project" value="UniProtKB-KW"/>
</dbReference>
<dbReference type="Pfam" id="PF00809">
    <property type="entry name" value="Pterin_bind"/>
    <property type="match status" value="1"/>
</dbReference>
<keyword evidence="7" id="KW-0460">Magnesium</keyword>
<dbReference type="GO" id="GO:0046654">
    <property type="term" value="P:tetrahydrofolate biosynthetic process"/>
    <property type="evidence" value="ECO:0007669"/>
    <property type="project" value="TreeGrafter"/>
</dbReference>
<evidence type="ECO:0000256" key="8">
    <source>
        <dbReference type="ARBA" id="ARBA00022909"/>
    </source>
</evidence>
<dbReference type="Gene3D" id="3.20.20.20">
    <property type="entry name" value="Dihydropteroate synthase-like"/>
    <property type="match status" value="1"/>
</dbReference>
<dbReference type="InterPro" id="IPR000489">
    <property type="entry name" value="Pterin-binding_dom"/>
</dbReference>
<evidence type="ECO:0000256" key="6">
    <source>
        <dbReference type="ARBA" id="ARBA00022723"/>
    </source>
</evidence>
<dbReference type="InterPro" id="IPR045031">
    <property type="entry name" value="DHP_synth-like"/>
</dbReference>
<feature type="domain" description="Pterin-binding" evidence="9">
    <location>
        <begin position="1"/>
        <end position="252"/>
    </location>
</feature>
<reference evidence="10" key="2">
    <citation type="journal article" date="2021" name="PeerJ">
        <title>Extensive microbial diversity within the chicken gut microbiome revealed by metagenomics and culture.</title>
        <authorList>
            <person name="Gilroy R."/>
            <person name="Ravi A."/>
            <person name="Getino M."/>
            <person name="Pursley I."/>
            <person name="Horton D.L."/>
            <person name="Alikhan N.F."/>
            <person name="Baker D."/>
            <person name="Gharbi K."/>
            <person name="Hall N."/>
            <person name="Watson M."/>
            <person name="Adriaenssens E.M."/>
            <person name="Foster-Nyarko E."/>
            <person name="Jarju S."/>
            <person name="Secka A."/>
            <person name="Antonio M."/>
            <person name="Oren A."/>
            <person name="Chaudhuri R.R."/>
            <person name="La Ragione R."/>
            <person name="Hildebrand F."/>
            <person name="Pallen M.J."/>
        </authorList>
    </citation>
    <scope>NUCLEOTIDE SEQUENCE</scope>
    <source>
        <strain evidence="10">B1-8020</strain>
    </source>
</reference>
<evidence type="ECO:0000259" key="9">
    <source>
        <dbReference type="PROSITE" id="PS50972"/>
    </source>
</evidence>
<evidence type="ECO:0000256" key="4">
    <source>
        <dbReference type="ARBA" id="ARBA00012458"/>
    </source>
</evidence>
<dbReference type="AlphaFoldDB" id="A0A9D9II16"/>
<evidence type="ECO:0000256" key="7">
    <source>
        <dbReference type="ARBA" id="ARBA00022842"/>
    </source>
</evidence>
<evidence type="ECO:0000256" key="5">
    <source>
        <dbReference type="ARBA" id="ARBA00022679"/>
    </source>
</evidence>
<name>A0A9D9II16_9BACT</name>
<accession>A0A9D9II16</accession>
<comment type="pathway">
    <text evidence="3">Cofactor biosynthesis; tetrahydrofolate biosynthesis; 7,8-dihydrofolate from 2-amino-4-hydroxy-6-hydroxymethyl-7,8-dihydropteridine diphosphate and 4-aminobenzoate: step 1/2.</text>
</comment>
<comment type="caution">
    <text evidence="10">The sequence shown here is derived from an EMBL/GenBank/DDBJ whole genome shotgun (WGS) entry which is preliminary data.</text>
</comment>
<proteinExistence type="predicted"/>
<dbReference type="PROSITE" id="PS50972">
    <property type="entry name" value="PTERIN_BINDING"/>
    <property type="match status" value="1"/>
</dbReference>
<evidence type="ECO:0000313" key="11">
    <source>
        <dbReference type="Proteomes" id="UP000823604"/>
    </source>
</evidence>
<reference evidence="10" key="1">
    <citation type="submission" date="2020-10" db="EMBL/GenBank/DDBJ databases">
        <authorList>
            <person name="Gilroy R."/>
        </authorList>
    </citation>
    <scope>NUCLEOTIDE SEQUENCE</scope>
    <source>
        <strain evidence="10">B1-8020</strain>
    </source>
</reference>
<dbReference type="NCBIfam" id="TIGR01496">
    <property type="entry name" value="DHPS"/>
    <property type="match status" value="1"/>
</dbReference>
<keyword evidence="8" id="KW-0289">Folate biosynthesis</keyword>
<organism evidence="10 11">
    <name type="scientific">Candidatus Merdivivens pullicola</name>
    <dbReference type="NCBI Taxonomy" id="2840872"/>
    <lineage>
        <taxon>Bacteria</taxon>
        <taxon>Pseudomonadati</taxon>
        <taxon>Bacteroidota</taxon>
        <taxon>Bacteroidia</taxon>
        <taxon>Bacteroidales</taxon>
        <taxon>Muribaculaceae</taxon>
        <taxon>Muribaculaceae incertae sedis</taxon>
        <taxon>Candidatus Merdivivens</taxon>
    </lineage>
</organism>
<dbReference type="Proteomes" id="UP000823604">
    <property type="component" value="Unassembled WGS sequence"/>
</dbReference>
<dbReference type="CDD" id="cd00739">
    <property type="entry name" value="DHPS"/>
    <property type="match status" value="1"/>
</dbReference>
<evidence type="ECO:0000313" key="10">
    <source>
        <dbReference type="EMBL" id="MBO8472555.1"/>
    </source>
</evidence>
<evidence type="ECO:0000256" key="1">
    <source>
        <dbReference type="ARBA" id="ARBA00000012"/>
    </source>
</evidence>
<keyword evidence="6" id="KW-0479">Metal-binding</keyword>
<dbReference type="EC" id="2.5.1.15" evidence="4"/>
<dbReference type="EMBL" id="JADIMA010000030">
    <property type="protein sequence ID" value="MBO8472555.1"/>
    <property type="molecule type" value="Genomic_DNA"/>
</dbReference>
<comment type="cofactor">
    <cofactor evidence="2">
        <name>Mg(2+)</name>
        <dbReference type="ChEBI" id="CHEBI:18420"/>
    </cofactor>
</comment>
<dbReference type="SUPFAM" id="SSF51717">
    <property type="entry name" value="Dihydropteroate synthetase-like"/>
    <property type="match status" value="1"/>
</dbReference>
<dbReference type="GO" id="GO:0004156">
    <property type="term" value="F:dihydropteroate synthase activity"/>
    <property type="evidence" value="ECO:0007669"/>
    <property type="project" value="UniProtKB-EC"/>
</dbReference>